<accession>A0ABP6GRZ0</accession>
<reference evidence="10" key="1">
    <citation type="journal article" date="2019" name="Int. J. Syst. Evol. Microbiol.">
        <title>The Global Catalogue of Microorganisms (GCM) 10K type strain sequencing project: providing services to taxonomists for standard genome sequencing and annotation.</title>
        <authorList>
            <consortium name="The Broad Institute Genomics Platform"/>
            <consortium name="The Broad Institute Genome Sequencing Center for Infectious Disease"/>
            <person name="Wu L."/>
            <person name="Ma J."/>
        </authorList>
    </citation>
    <scope>NUCLEOTIDE SEQUENCE [LARGE SCALE GENOMIC DNA]</scope>
    <source>
        <strain evidence="10">JCM 8201</strain>
    </source>
</reference>
<dbReference type="EC" id="2.7.11.1" evidence="1"/>
<evidence type="ECO:0000313" key="10">
    <source>
        <dbReference type="Proteomes" id="UP001501842"/>
    </source>
</evidence>
<protein>
    <recommendedName>
        <fullName evidence="1">non-specific serine/threonine protein kinase</fullName>
        <ecNumber evidence="1">2.7.11.1</ecNumber>
    </recommendedName>
</protein>
<organism evidence="9 10">
    <name type="scientific">Actinocorallia aurantiaca</name>
    <dbReference type="NCBI Taxonomy" id="46204"/>
    <lineage>
        <taxon>Bacteria</taxon>
        <taxon>Bacillati</taxon>
        <taxon>Actinomycetota</taxon>
        <taxon>Actinomycetes</taxon>
        <taxon>Streptosporangiales</taxon>
        <taxon>Thermomonosporaceae</taxon>
        <taxon>Actinocorallia</taxon>
    </lineage>
</organism>
<evidence type="ECO:0000256" key="2">
    <source>
        <dbReference type="ARBA" id="ARBA00022679"/>
    </source>
</evidence>
<sequence>MSAPLGPGDPRRLGEYDLVRRLGEGGQGTVYLGIGPDGGKVAVKVLKGHTDPATQRRLAREFEVLKRVNPFCTARLISYEDGHIVSEYVDGPSLQERVQAQGALRGGELVRLAIGTASALAAIHDAGVVHRDFKPANVLLGPDGPRVVDFGIARPLDAGSSVTASVGTPGYLAPELLRGESVTAASDLFSWAATIVYAATGAHPFGAESVALIYQRILTHEPDLSAVPPELLPLVRACLAKDPAARPDAHDVLVGLVSPQTAGRLREPTVPVPERGPRGRRPSRTAWTAGGAGLLAVLLVAAFLLWPRSGDKPDEKGSAAITGPSSTGTASPTVTAPSTGVPPAYAGSWSGTARSNDPADPNPTEITLTLTAGTAEATWRDGGGCVQPMRYLRDEGGSILFQHVATGCSGGTITLTPSGDVLGYLWSDGQGLTYSGDLTR</sequence>
<evidence type="ECO:0000259" key="8">
    <source>
        <dbReference type="PROSITE" id="PS50011"/>
    </source>
</evidence>
<dbReference type="PROSITE" id="PS00108">
    <property type="entry name" value="PROTEIN_KINASE_ST"/>
    <property type="match status" value="1"/>
</dbReference>
<keyword evidence="3" id="KW-0547">Nucleotide-binding</keyword>
<evidence type="ECO:0000256" key="6">
    <source>
        <dbReference type="SAM" id="MobiDB-lite"/>
    </source>
</evidence>
<keyword evidence="4" id="KW-0418">Kinase</keyword>
<dbReference type="EMBL" id="BAAATZ010000017">
    <property type="protein sequence ID" value="GAA2730221.1"/>
    <property type="molecule type" value="Genomic_DNA"/>
</dbReference>
<evidence type="ECO:0000256" key="1">
    <source>
        <dbReference type="ARBA" id="ARBA00012513"/>
    </source>
</evidence>
<feature type="compositionally biased region" description="Low complexity" evidence="6">
    <location>
        <begin position="318"/>
        <end position="339"/>
    </location>
</feature>
<dbReference type="SUPFAM" id="SSF56112">
    <property type="entry name" value="Protein kinase-like (PK-like)"/>
    <property type="match status" value="1"/>
</dbReference>
<evidence type="ECO:0000313" key="9">
    <source>
        <dbReference type="EMBL" id="GAA2730221.1"/>
    </source>
</evidence>
<evidence type="ECO:0000256" key="3">
    <source>
        <dbReference type="ARBA" id="ARBA00022741"/>
    </source>
</evidence>
<dbReference type="Proteomes" id="UP001501842">
    <property type="component" value="Unassembled WGS sequence"/>
</dbReference>
<dbReference type="InterPro" id="IPR011009">
    <property type="entry name" value="Kinase-like_dom_sf"/>
</dbReference>
<keyword evidence="5" id="KW-0067">ATP-binding</keyword>
<name>A0ABP6GRZ0_9ACTN</name>
<evidence type="ECO:0000256" key="5">
    <source>
        <dbReference type="ARBA" id="ARBA00022840"/>
    </source>
</evidence>
<dbReference type="PANTHER" id="PTHR43671:SF13">
    <property type="entry name" value="SERINE_THREONINE-PROTEIN KINASE NEK2"/>
    <property type="match status" value="1"/>
</dbReference>
<feature type="domain" description="Protein kinase" evidence="8">
    <location>
        <begin position="16"/>
        <end position="270"/>
    </location>
</feature>
<dbReference type="InterPro" id="IPR000719">
    <property type="entry name" value="Prot_kinase_dom"/>
</dbReference>
<comment type="caution">
    <text evidence="9">The sequence shown here is derived from an EMBL/GenBank/DDBJ whole genome shotgun (WGS) entry which is preliminary data.</text>
</comment>
<feature type="region of interest" description="Disordered" evidence="6">
    <location>
        <begin position="312"/>
        <end position="365"/>
    </location>
</feature>
<feature type="transmembrane region" description="Helical" evidence="7">
    <location>
        <begin position="286"/>
        <end position="306"/>
    </location>
</feature>
<dbReference type="Pfam" id="PF00069">
    <property type="entry name" value="Pkinase"/>
    <property type="match status" value="1"/>
</dbReference>
<gene>
    <name evidence="9" type="ORF">GCM10010439_42710</name>
</gene>
<proteinExistence type="predicted"/>
<evidence type="ECO:0000256" key="7">
    <source>
        <dbReference type="SAM" id="Phobius"/>
    </source>
</evidence>
<keyword evidence="10" id="KW-1185">Reference proteome</keyword>
<feature type="region of interest" description="Disordered" evidence="6">
    <location>
        <begin position="266"/>
        <end position="286"/>
    </location>
</feature>
<dbReference type="RefSeq" id="WP_344452343.1">
    <property type="nucleotide sequence ID" value="NZ_BAAATZ010000017.1"/>
</dbReference>
<evidence type="ECO:0000256" key="4">
    <source>
        <dbReference type="ARBA" id="ARBA00022777"/>
    </source>
</evidence>
<dbReference type="PROSITE" id="PS50011">
    <property type="entry name" value="PROTEIN_KINASE_DOM"/>
    <property type="match status" value="1"/>
</dbReference>
<dbReference type="PANTHER" id="PTHR43671">
    <property type="entry name" value="SERINE/THREONINE-PROTEIN KINASE NEK"/>
    <property type="match status" value="1"/>
</dbReference>
<dbReference type="Gene3D" id="1.10.510.10">
    <property type="entry name" value="Transferase(Phosphotransferase) domain 1"/>
    <property type="match status" value="1"/>
</dbReference>
<dbReference type="InterPro" id="IPR050660">
    <property type="entry name" value="NEK_Ser/Thr_kinase"/>
</dbReference>
<keyword evidence="7" id="KW-0472">Membrane</keyword>
<keyword evidence="7" id="KW-1133">Transmembrane helix</keyword>
<keyword evidence="7" id="KW-0812">Transmembrane</keyword>
<dbReference type="InterPro" id="IPR008271">
    <property type="entry name" value="Ser/Thr_kinase_AS"/>
</dbReference>
<dbReference type="CDD" id="cd14014">
    <property type="entry name" value="STKc_PknB_like"/>
    <property type="match status" value="1"/>
</dbReference>
<keyword evidence="2" id="KW-0808">Transferase</keyword>